<dbReference type="Pfam" id="PF13589">
    <property type="entry name" value="HATPase_c_3"/>
    <property type="match status" value="1"/>
</dbReference>
<keyword evidence="3" id="KW-1185">Reference proteome</keyword>
<evidence type="ECO:0000313" key="1">
    <source>
        <dbReference type="EMBL" id="AKF02857.1"/>
    </source>
</evidence>
<gene>
    <name evidence="1" type="ORF">DB32_000005</name>
    <name evidence="2" type="ORF">DB32_000498</name>
</gene>
<dbReference type="KEGG" id="samy:DB32_000005"/>
<evidence type="ECO:0000313" key="3">
    <source>
        <dbReference type="Proteomes" id="UP000034883"/>
    </source>
</evidence>
<protein>
    <submittedName>
        <fullName evidence="1">Uncharacterized protein</fullName>
    </submittedName>
</protein>
<name>A0A0F6YFJ4_9BACT</name>
<dbReference type="Proteomes" id="UP000034883">
    <property type="component" value="Chromosome"/>
</dbReference>
<dbReference type="InterPro" id="IPR036890">
    <property type="entry name" value="HATPase_C_sf"/>
</dbReference>
<reference evidence="1 3" key="1">
    <citation type="submission" date="2015-03" db="EMBL/GenBank/DDBJ databases">
        <title>Genome assembly of Sandaracinus amylolyticus DSM 53668.</title>
        <authorList>
            <person name="Sharma G."/>
            <person name="Subramanian S."/>
        </authorList>
    </citation>
    <scope>NUCLEOTIDE SEQUENCE [LARGE SCALE GENOMIC DNA]</scope>
    <source>
        <strain evidence="1 3">DSM 53668</strain>
    </source>
</reference>
<dbReference type="AlphaFoldDB" id="A0A0F6YFJ4"/>
<evidence type="ECO:0000313" key="2">
    <source>
        <dbReference type="EMBL" id="AKF03349.1"/>
    </source>
</evidence>
<dbReference type="EMBL" id="CP011125">
    <property type="protein sequence ID" value="AKF02857.1"/>
    <property type="molecule type" value="Genomic_DNA"/>
</dbReference>
<dbReference type="EMBL" id="CP011125">
    <property type="protein sequence ID" value="AKF03349.1"/>
    <property type="molecule type" value="Genomic_DNA"/>
</dbReference>
<dbReference type="SUPFAM" id="SSF55874">
    <property type="entry name" value="ATPase domain of HSP90 chaperone/DNA topoisomerase II/histidine kinase"/>
    <property type="match status" value="1"/>
</dbReference>
<dbReference type="KEGG" id="samy:DB32_000498"/>
<dbReference type="RefSeq" id="WP_053230355.1">
    <property type="nucleotide sequence ID" value="NZ_CP011125.1"/>
</dbReference>
<dbReference type="STRING" id="927083.DB32_000005"/>
<sequence length="477" mass="52824">MARSAWFEIAEEGWARLSAARPLGRLLLEAVQNAFDADAANVAIEIEPDRVVIEDDARAGIADERLVYTLFLSDKPRDPTRRGRMGRGLKELLAAAERAHVETIGTTIVFDGEGRRTETNTRESGTRLELFRAIGDDEREAALDLLRLAIPPRGTSLRVAGRLVRRPRSVLALADCELETVVIDDGVERAAMRPTRVAIYAPRRGERPSLFEMGVPVQPWNVPWHVDVAQRVPLGEGRDAAPERFVLALKATLLEAMVHSYLDRRDLRADWVQDVIARWPVKSGLLDAYVSKVFPRGSVLGGTSRANDRAKQLGAHIVDARTISHGAWLALARVLETSDDYVRRRSSEFGGDEVEPDETQRRFAEAVRWLARRVAGSVVRVRFFARDPSDAGLLEDAVTDVDARAISFNVKGPLRFDDVLDPGTIGVVLHELAHLASVEHDHRFIDRLQLLAGMLAKLLADGGPALATALRRGDPER</sequence>
<accession>A0A0F6YFJ4</accession>
<organism evidence="1 3">
    <name type="scientific">Sandaracinus amylolyticus</name>
    <dbReference type="NCBI Taxonomy" id="927083"/>
    <lineage>
        <taxon>Bacteria</taxon>
        <taxon>Pseudomonadati</taxon>
        <taxon>Myxococcota</taxon>
        <taxon>Polyangia</taxon>
        <taxon>Polyangiales</taxon>
        <taxon>Sandaracinaceae</taxon>
        <taxon>Sandaracinus</taxon>
    </lineage>
</organism>
<proteinExistence type="predicted"/>